<feature type="compositionally biased region" description="Low complexity" evidence="1">
    <location>
        <begin position="264"/>
        <end position="275"/>
    </location>
</feature>
<feature type="region of interest" description="Disordered" evidence="1">
    <location>
        <begin position="445"/>
        <end position="470"/>
    </location>
</feature>
<feature type="compositionally biased region" description="Polar residues" evidence="1">
    <location>
        <begin position="64"/>
        <end position="80"/>
    </location>
</feature>
<feature type="region of interest" description="Disordered" evidence="1">
    <location>
        <begin position="62"/>
        <end position="85"/>
    </location>
</feature>
<dbReference type="AlphaFoldDB" id="A0AAX4JK80"/>
<evidence type="ECO:0000256" key="1">
    <source>
        <dbReference type="SAM" id="MobiDB-lite"/>
    </source>
</evidence>
<feature type="compositionally biased region" description="Low complexity" evidence="1">
    <location>
        <begin position="207"/>
        <end position="218"/>
    </location>
</feature>
<feature type="region of interest" description="Disordered" evidence="1">
    <location>
        <begin position="200"/>
        <end position="219"/>
    </location>
</feature>
<dbReference type="GeneID" id="91091355"/>
<feature type="region of interest" description="Disordered" evidence="1">
    <location>
        <begin position="255"/>
        <end position="275"/>
    </location>
</feature>
<feature type="compositionally biased region" description="Low complexity" evidence="1">
    <location>
        <begin position="445"/>
        <end position="458"/>
    </location>
</feature>
<evidence type="ECO:0000313" key="3">
    <source>
        <dbReference type="Proteomes" id="UP001355207"/>
    </source>
</evidence>
<name>A0AAX4JK80_9TREE</name>
<proteinExistence type="predicted"/>
<dbReference type="RefSeq" id="XP_066072579.1">
    <property type="nucleotide sequence ID" value="XM_066216482.1"/>
</dbReference>
<sequence length="470" mass="51897">MAGLLLLRRAHSSLSFGTGKKVESGSTQQAEQSKRPYIPERSLSESSVPQIKCTVGPSELRSAINPNWRSTTNSTTNQQGKKNRNIHQLRLNTLSNTKKLVQAQEHLDSVSKYQFEDDLEVPFELDENLSSSNTPSISPSPAHSLLNTPIFPYSPTSSMKPLDFSTSFSSTCHCDVECIDPSLCHTSFVSVGSSSSYRLNKISSGPSTASSSKQTQTTRFIHSPIYEQSEGDYFNQHHKEHEQIRQAQIAEDNQPCSWENSPQSNTLSNHNSLSNSLNSSSSFLPNSYSITSAVYARNTESRRESQDSTYNNSYSDNESDTIHFTEKSSDLNDILNGCGSLIDTDNNGGFLRSTTSTSLASSSSSLSSSLSMNTTSASALKGLNIKNVNNLSTFTLSPVLEREKQKKIQAKKQQDLNQTSPRSNENTIKSIGFNIIQPNHNQYNQSRLSIQSPPSSLSRSRRLFTIKESD</sequence>
<dbReference type="EMBL" id="CP144098">
    <property type="protein sequence ID" value="WWC85816.1"/>
    <property type="molecule type" value="Genomic_DNA"/>
</dbReference>
<evidence type="ECO:0008006" key="4">
    <source>
        <dbReference type="Google" id="ProtNLM"/>
    </source>
</evidence>
<gene>
    <name evidence="2" type="ORF">L201_000683</name>
</gene>
<feature type="region of interest" description="Disordered" evidence="1">
    <location>
        <begin position="297"/>
        <end position="321"/>
    </location>
</feature>
<feature type="compositionally biased region" description="Polar residues" evidence="1">
    <location>
        <begin position="415"/>
        <end position="425"/>
    </location>
</feature>
<dbReference type="Proteomes" id="UP001355207">
    <property type="component" value="Chromosome 1"/>
</dbReference>
<protein>
    <recommendedName>
        <fullName evidence="4">Ig-like domain-containing protein</fullName>
    </recommendedName>
</protein>
<evidence type="ECO:0000313" key="2">
    <source>
        <dbReference type="EMBL" id="WWC85816.1"/>
    </source>
</evidence>
<organism evidence="2 3">
    <name type="scientific">Kwoniella dendrophila CBS 6074</name>
    <dbReference type="NCBI Taxonomy" id="1295534"/>
    <lineage>
        <taxon>Eukaryota</taxon>
        <taxon>Fungi</taxon>
        <taxon>Dikarya</taxon>
        <taxon>Basidiomycota</taxon>
        <taxon>Agaricomycotina</taxon>
        <taxon>Tremellomycetes</taxon>
        <taxon>Tremellales</taxon>
        <taxon>Cryptococcaceae</taxon>
        <taxon>Kwoniella</taxon>
    </lineage>
</organism>
<accession>A0AAX4JK80</accession>
<reference evidence="2 3" key="1">
    <citation type="submission" date="2024-01" db="EMBL/GenBank/DDBJ databases">
        <title>Comparative genomics of Cryptococcus and Kwoniella reveals pathogenesis evolution and contrasting modes of karyotype evolution via chromosome fusion or intercentromeric recombination.</title>
        <authorList>
            <person name="Coelho M.A."/>
            <person name="David-Palma M."/>
            <person name="Shea T."/>
            <person name="Bowers K."/>
            <person name="McGinley-Smith S."/>
            <person name="Mohammad A.W."/>
            <person name="Gnirke A."/>
            <person name="Yurkov A.M."/>
            <person name="Nowrousian M."/>
            <person name="Sun S."/>
            <person name="Cuomo C.A."/>
            <person name="Heitman J."/>
        </authorList>
    </citation>
    <scope>NUCLEOTIDE SEQUENCE [LARGE SCALE GENOMIC DNA]</scope>
    <source>
        <strain evidence="2 3">CBS 6074</strain>
    </source>
</reference>
<feature type="region of interest" description="Disordered" evidence="1">
    <location>
        <begin position="405"/>
        <end position="425"/>
    </location>
</feature>
<feature type="region of interest" description="Disordered" evidence="1">
    <location>
        <begin position="16"/>
        <end position="49"/>
    </location>
</feature>
<feature type="compositionally biased region" description="Polar residues" evidence="1">
    <location>
        <begin position="307"/>
        <end position="316"/>
    </location>
</feature>
<keyword evidence="3" id="KW-1185">Reference proteome</keyword>